<evidence type="ECO:0000313" key="2">
    <source>
        <dbReference type="Proteomes" id="UP001246858"/>
    </source>
</evidence>
<organism evidence="1 2">
    <name type="scientific">Pedobacter africanus</name>
    <dbReference type="NCBI Taxonomy" id="151894"/>
    <lineage>
        <taxon>Bacteria</taxon>
        <taxon>Pseudomonadati</taxon>
        <taxon>Bacteroidota</taxon>
        <taxon>Sphingobacteriia</taxon>
        <taxon>Sphingobacteriales</taxon>
        <taxon>Sphingobacteriaceae</taxon>
        <taxon>Pedobacter</taxon>
    </lineage>
</organism>
<keyword evidence="2" id="KW-1185">Reference proteome</keyword>
<name>A0ACC6L255_9SPHI</name>
<dbReference type="Proteomes" id="UP001246858">
    <property type="component" value="Unassembled WGS sequence"/>
</dbReference>
<gene>
    <name evidence="1" type="ORF">J2X78_004156</name>
</gene>
<evidence type="ECO:0000313" key="1">
    <source>
        <dbReference type="EMBL" id="MDR6785571.1"/>
    </source>
</evidence>
<protein>
    <submittedName>
        <fullName evidence="1">Type III secretory pathway component EscS</fullName>
    </submittedName>
</protein>
<reference evidence="1" key="1">
    <citation type="submission" date="2023-07" db="EMBL/GenBank/DDBJ databases">
        <title>Sorghum-associated microbial communities from plants grown in Nebraska, USA.</title>
        <authorList>
            <person name="Schachtman D."/>
        </authorList>
    </citation>
    <scope>NUCLEOTIDE SEQUENCE</scope>
    <source>
        <strain evidence="1">2697</strain>
    </source>
</reference>
<comment type="caution">
    <text evidence="1">The sequence shown here is derived from an EMBL/GenBank/DDBJ whole genome shotgun (WGS) entry which is preliminary data.</text>
</comment>
<accession>A0ACC6L255</accession>
<dbReference type="EMBL" id="JAVDTF010000004">
    <property type="protein sequence ID" value="MDR6785571.1"/>
    <property type="molecule type" value="Genomic_DNA"/>
</dbReference>
<proteinExistence type="predicted"/>
<sequence length="63" mass="6757">MAVFLLYWVAVGILLLIGFIQLIIKAVNDQPLKPALRLLIIGVILLVVGAGACVAILSNMSFH</sequence>